<reference evidence="8" key="1">
    <citation type="journal article" date="2016" name="Genome Announc.">
        <title>Draft Genome Sequences of Five Rapidly Growing Mycobacterium Species, M. thermoresistibile, M. fortuitum subsp. acetamidolyticum, M. canariasense, M. brisbanense, and M. novocastrense.</title>
        <authorList>
            <person name="Katahira K."/>
            <person name="Ogura Y."/>
            <person name="Gotoh Y."/>
            <person name="Hayashi T."/>
        </authorList>
    </citation>
    <scope>NUCLEOTIDE SEQUENCE [LARGE SCALE GENOMIC DNA]</scope>
    <source>
        <strain evidence="8">JCM15298</strain>
    </source>
</reference>
<sequence>MTGSAGRSEATGGGVRVERNGPVTTVIIDRPKARNAVDGPTAAQLYAAFDDFDKDDSAAVAVLWGDNGTFCAGADLKAFGTPEMNQTHRSGPGPMGSTRMVLSKPVIAAVAGYAVAGGLELALWADLRIAEQDAVFGVFCRRWGVPLIDGGTVRLPRLIGQSRAMDLILTGRAVDAAEALAIGLANRVVPTGDARRAAEDLAAELAALPQLCLRADRLSVLRQWGESEEAAMDFEFGSLQRVAAESVAGAKRFADGAGRHGARAD</sequence>
<dbReference type="CDD" id="cd06558">
    <property type="entry name" value="crotonase-like"/>
    <property type="match status" value="1"/>
</dbReference>
<keyword evidence="3" id="KW-0276">Fatty acid metabolism</keyword>
<dbReference type="PROSITE" id="PS00166">
    <property type="entry name" value="ENOYL_COA_HYDRATASE"/>
    <property type="match status" value="1"/>
</dbReference>
<dbReference type="AlphaFoldDB" id="A0A100WF87"/>
<comment type="function">
    <text evidence="1">Could possibly oxidize fatty acids using specific components.</text>
</comment>
<dbReference type="NCBIfam" id="NF006108">
    <property type="entry name" value="PRK08259.1"/>
    <property type="match status" value="1"/>
</dbReference>
<dbReference type="Gene3D" id="1.10.287.2460">
    <property type="match status" value="1"/>
</dbReference>
<organism evidence="7 8">
    <name type="scientific">Mycolicibacterium canariasense</name>
    <name type="common">Mycobacterium canariasense</name>
    <dbReference type="NCBI Taxonomy" id="228230"/>
    <lineage>
        <taxon>Bacteria</taxon>
        <taxon>Bacillati</taxon>
        <taxon>Actinomycetota</taxon>
        <taxon>Actinomycetes</taxon>
        <taxon>Mycobacteriales</taxon>
        <taxon>Mycobacteriaceae</taxon>
        <taxon>Mycolicibacterium</taxon>
    </lineage>
</organism>
<gene>
    <name evidence="7" type="ORF">RMCC_4142</name>
</gene>
<dbReference type="STRING" id="228230.RMCC_4142"/>
<reference evidence="8" key="2">
    <citation type="submission" date="2016-02" db="EMBL/GenBank/DDBJ databases">
        <title>Draft genome sequence of five rapidly growing Mycobacterium species.</title>
        <authorList>
            <person name="Katahira K."/>
            <person name="Gotou Y."/>
            <person name="Iida K."/>
            <person name="Ogura Y."/>
            <person name="Hayashi T."/>
        </authorList>
    </citation>
    <scope>NUCLEOTIDE SEQUENCE [LARGE SCALE GENOMIC DNA]</scope>
    <source>
        <strain evidence="8">JCM15298</strain>
    </source>
</reference>
<evidence type="ECO:0000313" key="7">
    <source>
        <dbReference type="EMBL" id="GAS97176.1"/>
    </source>
</evidence>
<dbReference type="InterPro" id="IPR018376">
    <property type="entry name" value="Enoyl-CoA_hyd/isom_CS"/>
</dbReference>
<dbReference type="RefSeq" id="WP_062658101.1">
    <property type="nucleotide sequence ID" value="NZ_BCSY01000070.1"/>
</dbReference>
<keyword evidence="8" id="KW-1185">Reference proteome</keyword>
<dbReference type="Pfam" id="PF00378">
    <property type="entry name" value="ECH_1"/>
    <property type="match status" value="1"/>
</dbReference>
<accession>A0A100WF87</accession>
<dbReference type="EMBL" id="BCSY01000070">
    <property type="protein sequence ID" value="GAS97176.1"/>
    <property type="molecule type" value="Genomic_DNA"/>
</dbReference>
<evidence type="ECO:0000256" key="1">
    <source>
        <dbReference type="ARBA" id="ARBA00002994"/>
    </source>
</evidence>
<dbReference type="SUPFAM" id="SSF52096">
    <property type="entry name" value="ClpP/crotonase"/>
    <property type="match status" value="1"/>
</dbReference>
<evidence type="ECO:0000256" key="3">
    <source>
        <dbReference type="ARBA" id="ARBA00022832"/>
    </source>
</evidence>
<dbReference type="OrthoDB" id="4284283at2"/>
<protein>
    <submittedName>
        <fullName evidence="7">Enoyl-CoA hydratase</fullName>
    </submittedName>
</protein>
<comment type="catalytic activity">
    <reaction evidence="4">
        <text>a (3S)-3-hydroxyacyl-CoA = a (2E)-enoyl-CoA + H2O</text>
        <dbReference type="Rhea" id="RHEA:16105"/>
        <dbReference type="ChEBI" id="CHEBI:15377"/>
        <dbReference type="ChEBI" id="CHEBI:57318"/>
        <dbReference type="ChEBI" id="CHEBI:58856"/>
        <dbReference type="EC" id="4.2.1.17"/>
    </reaction>
</comment>
<keyword evidence="3" id="KW-0443">Lipid metabolism</keyword>
<dbReference type="GO" id="GO:0006631">
    <property type="term" value="P:fatty acid metabolic process"/>
    <property type="evidence" value="ECO:0007669"/>
    <property type="project" value="UniProtKB-KW"/>
</dbReference>
<name>A0A100WF87_MYCCR</name>
<evidence type="ECO:0000256" key="6">
    <source>
        <dbReference type="RuleBase" id="RU003707"/>
    </source>
</evidence>
<evidence type="ECO:0000313" key="8">
    <source>
        <dbReference type="Proteomes" id="UP000069443"/>
    </source>
</evidence>
<dbReference type="InterPro" id="IPR001753">
    <property type="entry name" value="Enoyl-CoA_hydra/iso"/>
</dbReference>
<evidence type="ECO:0000256" key="4">
    <source>
        <dbReference type="ARBA" id="ARBA00023709"/>
    </source>
</evidence>
<comment type="caution">
    <text evidence="7">The sequence shown here is derived from an EMBL/GenBank/DDBJ whole genome shotgun (WGS) entry which is preliminary data.</text>
</comment>
<comment type="catalytic activity">
    <reaction evidence="5">
        <text>a 4-saturated-(3S)-3-hydroxyacyl-CoA = a (3E)-enoyl-CoA + H2O</text>
        <dbReference type="Rhea" id="RHEA:20724"/>
        <dbReference type="ChEBI" id="CHEBI:15377"/>
        <dbReference type="ChEBI" id="CHEBI:58521"/>
        <dbReference type="ChEBI" id="CHEBI:137480"/>
        <dbReference type="EC" id="4.2.1.17"/>
    </reaction>
</comment>
<dbReference type="Gene3D" id="3.90.226.10">
    <property type="entry name" value="2-enoyl-CoA Hydratase, Chain A, domain 1"/>
    <property type="match status" value="1"/>
</dbReference>
<comment type="similarity">
    <text evidence="2 6">Belongs to the enoyl-CoA hydratase/isomerase family.</text>
</comment>
<dbReference type="PANTHER" id="PTHR43802:SF1">
    <property type="entry name" value="IP11341P-RELATED"/>
    <property type="match status" value="1"/>
</dbReference>
<dbReference type="GO" id="GO:0004300">
    <property type="term" value="F:enoyl-CoA hydratase activity"/>
    <property type="evidence" value="ECO:0007669"/>
    <property type="project" value="UniProtKB-EC"/>
</dbReference>
<proteinExistence type="inferred from homology"/>
<dbReference type="PANTHER" id="PTHR43802">
    <property type="entry name" value="ENOYL-COA HYDRATASE"/>
    <property type="match status" value="1"/>
</dbReference>
<dbReference type="Proteomes" id="UP000069443">
    <property type="component" value="Unassembled WGS sequence"/>
</dbReference>
<evidence type="ECO:0000256" key="2">
    <source>
        <dbReference type="ARBA" id="ARBA00005254"/>
    </source>
</evidence>
<evidence type="ECO:0000256" key="5">
    <source>
        <dbReference type="ARBA" id="ARBA00023717"/>
    </source>
</evidence>
<dbReference type="InterPro" id="IPR029045">
    <property type="entry name" value="ClpP/crotonase-like_dom_sf"/>
</dbReference>